<reference evidence="4 5" key="1">
    <citation type="submission" date="2020-07" db="EMBL/GenBank/DDBJ databases">
        <title>Halosimplex pelagicum sp. nov. and Halosimplex rubrum sp. nov., isolated from salted brown alga Laminaria, and emended description of the genus Halosimplex.</title>
        <authorList>
            <person name="Cui H."/>
        </authorList>
    </citation>
    <scope>NUCLEOTIDE SEQUENCE [LARGE SCALE GENOMIC DNA]</scope>
    <source>
        <strain evidence="4 5">R27</strain>
    </source>
</reference>
<dbReference type="GO" id="GO:0004065">
    <property type="term" value="F:arylsulfatase activity"/>
    <property type="evidence" value="ECO:0007669"/>
    <property type="project" value="TreeGrafter"/>
</dbReference>
<dbReference type="SUPFAM" id="SSF53649">
    <property type="entry name" value="Alkaline phosphatase-like"/>
    <property type="match status" value="1"/>
</dbReference>
<evidence type="ECO:0000313" key="4">
    <source>
        <dbReference type="EMBL" id="QLH77450.1"/>
    </source>
</evidence>
<organism evidence="4 5">
    <name type="scientific">Halosimplex rubrum</name>
    <dbReference type="NCBI Taxonomy" id="869889"/>
    <lineage>
        <taxon>Archaea</taxon>
        <taxon>Methanobacteriati</taxon>
        <taxon>Methanobacteriota</taxon>
        <taxon>Stenosarchaea group</taxon>
        <taxon>Halobacteria</taxon>
        <taxon>Halobacteriales</taxon>
        <taxon>Haloarculaceae</taxon>
        <taxon>Halosimplex</taxon>
    </lineage>
</organism>
<dbReference type="AlphaFoldDB" id="A0A7D5T458"/>
<dbReference type="PANTHER" id="PTHR42693">
    <property type="entry name" value="ARYLSULFATASE FAMILY MEMBER"/>
    <property type="match status" value="1"/>
</dbReference>
<dbReference type="Proteomes" id="UP000509667">
    <property type="component" value="Chromosome"/>
</dbReference>
<keyword evidence="5" id="KW-1185">Reference proteome</keyword>
<dbReference type="Pfam" id="PF00884">
    <property type="entry name" value="Sulfatase"/>
    <property type="match status" value="1"/>
</dbReference>
<dbReference type="GO" id="GO:0016740">
    <property type="term" value="F:transferase activity"/>
    <property type="evidence" value="ECO:0007669"/>
    <property type="project" value="UniProtKB-KW"/>
</dbReference>
<sequence length="376" mass="42245">MKLEGKDEFENVLIFVSDALRYDSAVEELEDQTVVKTVASGISSPPGFASIITGRDPSEHGVLEFSHRLDSDIPTIFDLYDTASFYHEGEELGKVLGTTNTVDHKPVEELEPPFLYFERCLIPHAPYSYEPDEFEDSVREYTKANQSQAREDYQRGVKRSLEKFKRRVEALEKRGLLDDTLVSLTADHGQLLGDRGVYGHGSVTSPEVVYVPTVFYNDSVTAPEDGWMAHIDILPTIASAAASEVKFADEGGGMDLFNGGDDKRMIFNQLDDDEWSVWDGSGGILFRDRSLLYHLGWWGYQLSRGAYSPLNRQHPLQLLKTSFSGFRTDSVIYGDPHFNVDEASEFGMTLLGEGSQSLLRDEIDRDHLEDLGYLDT</sequence>
<dbReference type="Gene3D" id="3.40.720.10">
    <property type="entry name" value="Alkaline Phosphatase, subunit A"/>
    <property type="match status" value="2"/>
</dbReference>
<keyword evidence="2 4" id="KW-0378">Hydrolase</keyword>
<dbReference type="EMBL" id="CP058910">
    <property type="protein sequence ID" value="QLH77450.1"/>
    <property type="molecule type" value="Genomic_DNA"/>
</dbReference>
<dbReference type="PANTHER" id="PTHR42693:SF53">
    <property type="entry name" value="ENDO-4-O-SULFATASE"/>
    <property type="match status" value="1"/>
</dbReference>
<dbReference type="InterPro" id="IPR017850">
    <property type="entry name" value="Alkaline_phosphatase_core_sf"/>
</dbReference>
<gene>
    <name evidence="4" type="ORF">HZS55_09145</name>
</gene>
<dbReference type="OrthoDB" id="145229at2157"/>
<dbReference type="RefSeq" id="WP_179911377.1">
    <property type="nucleotide sequence ID" value="NZ_CP058910.1"/>
</dbReference>
<protein>
    <submittedName>
        <fullName evidence="4">Sulfatase-like hydrolase/transferase</fullName>
    </submittedName>
</protein>
<dbReference type="KEGG" id="hrr:HZS55_09145"/>
<dbReference type="InterPro" id="IPR050738">
    <property type="entry name" value="Sulfatase"/>
</dbReference>
<evidence type="ECO:0000256" key="2">
    <source>
        <dbReference type="ARBA" id="ARBA00022801"/>
    </source>
</evidence>
<feature type="domain" description="Sulfatase N-terminal" evidence="3">
    <location>
        <begin position="120"/>
        <end position="241"/>
    </location>
</feature>
<evidence type="ECO:0000313" key="5">
    <source>
        <dbReference type="Proteomes" id="UP000509667"/>
    </source>
</evidence>
<evidence type="ECO:0000256" key="1">
    <source>
        <dbReference type="ARBA" id="ARBA00008779"/>
    </source>
</evidence>
<dbReference type="GeneID" id="56078026"/>
<keyword evidence="4" id="KW-0808">Transferase</keyword>
<evidence type="ECO:0000259" key="3">
    <source>
        <dbReference type="Pfam" id="PF00884"/>
    </source>
</evidence>
<dbReference type="InterPro" id="IPR000917">
    <property type="entry name" value="Sulfatase_N"/>
</dbReference>
<proteinExistence type="inferred from homology"/>
<name>A0A7D5T458_9EURY</name>
<comment type="similarity">
    <text evidence="1">Belongs to the sulfatase family.</text>
</comment>
<accession>A0A7D5T458</accession>